<keyword evidence="3" id="KW-1185">Reference proteome</keyword>
<name>A0A0R0GI83_SOYBN</name>
<dbReference type="Gramene" id="KRH13892">
    <property type="protein sequence ID" value="KRH13892"/>
    <property type="gene ID" value="GLYMA_15G270600"/>
</dbReference>
<sequence>MTIKKEDGGIGGMGFRNIYAFNLTMLEKQDISSLKVPGNWKLIWNLNIHPKINHFIWRYPLEHLELKERQSMFAILQRLEGFKCNVEATLFKEDLSFGVGMIIRDHQAAIWISSLNMHKVTFEFDCKSVMDTINTATQGISETNVILSSCTQFLLDSPNWVMS</sequence>
<dbReference type="EMBL" id="CM000848">
    <property type="protein sequence ID" value="KRH13892.1"/>
    <property type="molecule type" value="Genomic_DNA"/>
</dbReference>
<evidence type="ECO:0000313" key="2">
    <source>
        <dbReference type="EnsemblPlants" id="KRH13892"/>
    </source>
</evidence>
<reference evidence="1 2" key="1">
    <citation type="journal article" date="2010" name="Nature">
        <title>Genome sequence of the palaeopolyploid soybean.</title>
        <authorList>
            <person name="Schmutz J."/>
            <person name="Cannon S.B."/>
            <person name="Schlueter J."/>
            <person name="Ma J."/>
            <person name="Mitros T."/>
            <person name="Nelson W."/>
            <person name="Hyten D.L."/>
            <person name="Song Q."/>
            <person name="Thelen J.J."/>
            <person name="Cheng J."/>
            <person name="Xu D."/>
            <person name="Hellsten U."/>
            <person name="May G.D."/>
            <person name="Yu Y."/>
            <person name="Sakurai T."/>
            <person name="Umezawa T."/>
            <person name="Bhattacharyya M.K."/>
            <person name="Sandhu D."/>
            <person name="Valliyodan B."/>
            <person name="Lindquist E."/>
            <person name="Peto M."/>
            <person name="Grant D."/>
            <person name="Shu S."/>
            <person name="Goodstein D."/>
            <person name="Barry K."/>
            <person name="Futrell-Griggs M."/>
            <person name="Abernathy B."/>
            <person name="Du J."/>
            <person name="Tian Z."/>
            <person name="Zhu L."/>
            <person name="Gill N."/>
            <person name="Joshi T."/>
            <person name="Libault M."/>
            <person name="Sethuraman A."/>
            <person name="Zhang X.-C."/>
            <person name="Shinozaki K."/>
            <person name="Nguyen H.T."/>
            <person name="Wing R.A."/>
            <person name="Cregan P."/>
            <person name="Specht J."/>
            <person name="Grimwood J."/>
            <person name="Rokhsar D."/>
            <person name="Stacey G."/>
            <person name="Shoemaker R.C."/>
            <person name="Jackson S.A."/>
        </authorList>
    </citation>
    <scope>NUCLEOTIDE SEQUENCE</scope>
    <source>
        <strain evidence="2">cv. Williams 82</strain>
        <tissue evidence="1">Callus</tissue>
    </source>
</reference>
<reference evidence="2" key="2">
    <citation type="submission" date="2018-02" db="UniProtKB">
        <authorList>
            <consortium name="EnsemblPlants"/>
        </authorList>
    </citation>
    <scope>IDENTIFICATION</scope>
    <source>
        <strain evidence="2">Williams 82</strain>
    </source>
</reference>
<evidence type="ECO:0000313" key="1">
    <source>
        <dbReference type="EMBL" id="KRH13892.1"/>
    </source>
</evidence>
<dbReference type="AlphaFoldDB" id="A0A0R0GI83"/>
<gene>
    <name evidence="1" type="ORF">GLYMA_15G270600</name>
</gene>
<accession>A0A0R0GI83</accession>
<dbReference type="EnsemblPlants" id="KRH13892">
    <property type="protein sequence ID" value="KRH13892"/>
    <property type="gene ID" value="GLYMA_15G270600"/>
</dbReference>
<dbReference type="OMA" id="QSAFRIC"/>
<organism evidence="1">
    <name type="scientific">Glycine max</name>
    <name type="common">Soybean</name>
    <name type="synonym">Glycine hispida</name>
    <dbReference type="NCBI Taxonomy" id="3847"/>
    <lineage>
        <taxon>Eukaryota</taxon>
        <taxon>Viridiplantae</taxon>
        <taxon>Streptophyta</taxon>
        <taxon>Embryophyta</taxon>
        <taxon>Tracheophyta</taxon>
        <taxon>Spermatophyta</taxon>
        <taxon>Magnoliopsida</taxon>
        <taxon>eudicotyledons</taxon>
        <taxon>Gunneridae</taxon>
        <taxon>Pentapetalae</taxon>
        <taxon>rosids</taxon>
        <taxon>fabids</taxon>
        <taxon>Fabales</taxon>
        <taxon>Fabaceae</taxon>
        <taxon>Papilionoideae</taxon>
        <taxon>50 kb inversion clade</taxon>
        <taxon>NPAAA clade</taxon>
        <taxon>indigoferoid/millettioid clade</taxon>
        <taxon>Phaseoleae</taxon>
        <taxon>Glycine</taxon>
        <taxon>Glycine subgen. Soja</taxon>
    </lineage>
</organism>
<evidence type="ECO:0008006" key="4">
    <source>
        <dbReference type="Google" id="ProtNLM"/>
    </source>
</evidence>
<reference evidence="1" key="3">
    <citation type="submission" date="2018-07" db="EMBL/GenBank/DDBJ databases">
        <title>WGS assembly of Glycine max.</title>
        <authorList>
            <person name="Schmutz J."/>
            <person name="Cannon S."/>
            <person name="Schlueter J."/>
            <person name="Ma J."/>
            <person name="Mitros T."/>
            <person name="Nelson W."/>
            <person name="Hyten D."/>
            <person name="Song Q."/>
            <person name="Thelen J."/>
            <person name="Cheng J."/>
            <person name="Xu D."/>
            <person name="Hellsten U."/>
            <person name="May G."/>
            <person name="Yu Y."/>
            <person name="Sakurai T."/>
            <person name="Umezawa T."/>
            <person name="Bhattacharyya M."/>
            <person name="Sandhu D."/>
            <person name="Valliyodan B."/>
            <person name="Lindquist E."/>
            <person name="Peto M."/>
            <person name="Grant D."/>
            <person name="Shu S."/>
            <person name="Goodstein D."/>
            <person name="Barry K."/>
            <person name="Futrell-Griggs M."/>
            <person name="Abernathy B."/>
            <person name="Du J."/>
            <person name="Tian Z."/>
            <person name="Zhu L."/>
            <person name="Gill N."/>
            <person name="Joshi T."/>
            <person name="Libault M."/>
            <person name="Sethuraman A."/>
            <person name="Zhang X."/>
            <person name="Shinozaki K."/>
            <person name="Nguyen H."/>
            <person name="Wing R."/>
            <person name="Cregan P."/>
            <person name="Specht J."/>
            <person name="Grimwood J."/>
            <person name="Rokhsar D."/>
            <person name="Stacey G."/>
            <person name="Shoemaker R."/>
            <person name="Jackson S."/>
        </authorList>
    </citation>
    <scope>NUCLEOTIDE SEQUENCE</scope>
    <source>
        <tissue evidence="1">Callus</tissue>
    </source>
</reference>
<protein>
    <recommendedName>
        <fullName evidence="4">Reverse transcriptase zinc-binding domain-containing protein</fullName>
    </recommendedName>
</protein>
<dbReference type="InParanoid" id="A0A0R0GI83"/>
<proteinExistence type="predicted"/>
<dbReference type="Proteomes" id="UP000008827">
    <property type="component" value="Chromosome 15"/>
</dbReference>
<evidence type="ECO:0000313" key="3">
    <source>
        <dbReference type="Proteomes" id="UP000008827"/>
    </source>
</evidence>